<dbReference type="AlphaFoldDB" id="A0A6A6TX48"/>
<accession>A0A6A6TX48</accession>
<protein>
    <submittedName>
        <fullName evidence="1">Uncharacterized protein</fullName>
    </submittedName>
</protein>
<keyword evidence="2" id="KW-1185">Reference proteome</keyword>
<sequence>MLVSIENDEAVWRAAISAQKYDIIYLASRGDCRDDLLPILKAGLHVFNKIDAFLNTDFNVIRIINYAVHEYVQDEIMTVDHPGELIPPRAIASIGFNHVAVRQQDFDVKSTQLSMVTEPLWDLHDFAHQVTASLASHLYGSSYFSHLAKLQPSLTALIRSPGLRTSSPKPVFSDGVVFSELLTNLYTTEIQAVQDSQYSHTYASLTEKLADAVADYLLGKRGLCHHTTGIMLSMKQPLTAAQLAVLVQNKSYELPASEMEQRVFTRGGPNGDERDELDGMSAEDRIRCVAYQDTWLYFETRNTIKHRAQKLAYRKVAAKMLIKARLGEERQDEELLERIFDSLDYRGWESGHVVNLWGLVTES</sequence>
<reference evidence="1" key="1">
    <citation type="journal article" date="2020" name="Stud. Mycol.">
        <title>101 Dothideomycetes genomes: a test case for predicting lifestyles and emergence of pathogens.</title>
        <authorList>
            <person name="Haridas S."/>
            <person name="Albert R."/>
            <person name="Binder M."/>
            <person name="Bloem J."/>
            <person name="Labutti K."/>
            <person name="Salamov A."/>
            <person name="Andreopoulos B."/>
            <person name="Baker S."/>
            <person name="Barry K."/>
            <person name="Bills G."/>
            <person name="Bluhm B."/>
            <person name="Cannon C."/>
            <person name="Castanera R."/>
            <person name="Culley D."/>
            <person name="Daum C."/>
            <person name="Ezra D."/>
            <person name="Gonzalez J."/>
            <person name="Henrissat B."/>
            <person name="Kuo A."/>
            <person name="Liang C."/>
            <person name="Lipzen A."/>
            <person name="Lutzoni F."/>
            <person name="Magnuson J."/>
            <person name="Mondo S."/>
            <person name="Nolan M."/>
            <person name="Ohm R."/>
            <person name="Pangilinan J."/>
            <person name="Park H.-J."/>
            <person name="Ramirez L."/>
            <person name="Alfaro M."/>
            <person name="Sun H."/>
            <person name="Tritt A."/>
            <person name="Yoshinaga Y."/>
            <person name="Zwiers L.-H."/>
            <person name="Turgeon B."/>
            <person name="Goodwin S."/>
            <person name="Spatafora J."/>
            <person name="Crous P."/>
            <person name="Grigoriev I."/>
        </authorList>
    </citation>
    <scope>NUCLEOTIDE SEQUENCE</scope>
    <source>
        <strain evidence="1">CBS 115976</strain>
    </source>
</reference>
<evidence type="ECO:0000313" key="2">
    <source>
        <dbReference type="Proteomes" id="UP000799302"/>
    </source>
</evidence>
<organism evidence="1 2">
    <name type="scientific">Microthyrium microscopicum</name>
    <dbReference type="NCBI Taxonomy" id="703497"/>
    <lineage>
        <taxon>Eukaryota</taxon>
        <taxon>Fungi</taxon>
        <taxon>Dikarya</taxon>
        <taxon>Ascomycota</taxon>
        <taxon>Pezizomycotina</taxon>
        <taxon>Dothideomycetes</taxon>
        <taxon>Dothideomycetes incertae sedis</taxon>
        <taxon>Microthyriales</taxon>
        <taxon>Microthyriaceae</taxon>
        <taxon>Microthyrium</taxon>
    </lineage>
</organism>
<dbReference type="Proteomes" id="UP000799302">
    <property type="component" value="Unassembled WGS sequence"/>
</dbReference>
<evidence type="ECO:0000313" key="1">
    <source>
        <dbReference type="EMBL" id="KAF2664392.1"/>
    </source>
</evidence>
<dbReference type="OrthoDB" id="4735787at2759"/>
<name>A0A6A6TX48_9PEZI</name>
<gene>
    <name evidence="1" type="ORF">BT63DRAFT_465241</name>
</gene>
<dbReference type="EMBL" id="MU004243">
    <property type="protein sequence ID" value="KAF2664392.1"/>
    <property type="molecule type" value="Genomic_DNA"/>
</dbReference>
<proteinExistence type="predicted"/>